<evidence type="ECO:0000256" key="1">
    <source>
        <dbReference type="ARBA" id="ARBA00011073"/>
    </source>
</evidence>
<dbReference type="InterPro" id="IPR050131">
    <property type="entry name" value="Peptidase_S8_subtilisin-like"/>
</dbReference>
<dbReference type="Gene3D" id="1.10.1330.10">
    <property type="entry name" value="Dockerin domain"/>
    <property type="match status" value="1"/>
</dbReference>
<dbReference type="Proteomes" id="UP000011546">
    <property type="component" value="Unassembled WGS sequence"/>
</dbReference>
<keyword evidence="4" id="KW-0720">Serine protease</keyword>
<keyword evidence="3" id="KW-0378">Hydrolase</keyword>
<keyword evidence="2" id="KW-0645">Protease</keyword>
<evidence type="ECO:0000256" key="4">
    <source>
        <dbReference type="ARBA" id="ARBA00022825"/>
    </source>
</evidence>
<dbReference type="InterPro" id="IPR000209">
    <property type="entry name" value="Peptidase_S8/S53_dom"/>
</dbReference>
<dbReference type="SUPFAM" id="SSF52743">
    <property type="entry name" value="Subtilisin-like"/>
    <property type="match status" value="1"/>
</dbReference>
<comment type="caution">
    <text evidence="8">The sequence shown here is derived from an EMBL/GenBank/DDBJ whole genome shotgun (WGS) entry which is preliminary data.</text>
</comment>
<protein>
    <submittedName>
        <fullName evidence="8">Peptidase S8/S53 subtilisin kexin sedolisin</fullName>
    </submittedName>
</protein>
<evidence type="ECO:0000256" key="2">
    <source>
        <dbReference type="ARBA" id="ARBA00022670"/>
    </source>
</evidence>
<dbReference type="AlphaFoldDB" id="M0NHH2"/>
<feature type="compositionally biased region" description="Polar residues" evidence="6">
    <location>
        <begin position="16"/>
        <end position="25"/>
    </location>
</feature>
<dbReference type="GO" id="GO:0006508">
    <property type="term" value="P:proteolysis"/>
    <property type="evidence" value="ECO:0007669"/>
    <property type="project" value="UniProtKB-KW"/>
</dbReference>
<evidence type="ECO:0000256" key="6">
    <source>
        <dbReference type="SAM" id="MobiDB-lite"/>
    </source>
</evidence>
<name>M0NHH2_9EURY</name>
<dbReference type="InterPro" id="IPR036852">
    <property type="entry name" value="Peptidase_S8/S53_dom_sf"/>
</dbReference>
<dbReference type="InterPro" id="IPR018247">
    <property type="entry name" value="EF_Hand_1_Ca_BS"/>
</dbReference>
<dbReference type="PROSITE" id="PS00018">
    <property type="entry name" value="EF_HAND_1"/>
    <property type="match status" value="1"/>
</dbReference>
<dbReference type="PROSITE" id="PS51892">
    <property type="entry name" value="SUBTILASE"/>
    <property type="match status" value="1"/>
</dbReference>
<dbReference type="InterPro" id="IPR002105">
    <property type="entry name" value="Dockerin_1_rpt"/>
</dbReference>
<keyword evidence="9" id="KW-1185">Reference proteome</keyword>
<feature type="domain" description="Peptidase S8/S53" evidence="7">
    <location>
        <begin position="61"/>
        <end position="243"/>
    </location>
</feature>
<comment type="caution">
    <text evidence="5">Lacks conserved residue(s) required for the propagation of feature annotation.</text>
</comment>
<evidence type="ECO:0000256" key="3">
    <source>
        <dbReference type="ARBA" id="ARBA00022801"/>
    </source>
</evidence>
<evidence type="ECO:0000259" key="7">
    <source>
        <dbReference type="Pfam" id="PF00082"/>
    </source>
</evidence>
<organism evidence="8 9">
    <name type="scientific">Halorubrum kocurii JCM 14978</name>
    <dbReference type="NCBI Taxonomy" id="1230456"/>
    <lineage>
        <taxon>Archaea</taxon>
        <taxon>Methanobacteriati</taxon>
        <taxon>Methanobacteriota</taxon>
        <taxon>Stenosarchaea group</taxon>
        <taxon>Halobacteria</taxon>
        <taxon>Halobacteriales</taxon>
        <taxon>Haloferacaceae</taxon>
        <taxon>Halorubrum</taxon>
    </lineage>
</organism>
<feature type="region of interest" description="Disordered" evidence="6">
    <location>
        <begin position="1"/>
        <end position="40"/>
    </location>
</feature>
<dbReference type="SUPFAM" id="SSF63446">
    <property type="entry name" value="Type I dockerin domain"/>
    <property type="match status" value="1"/>
</dbReference>
<dbReference type="PATRIC" id="fig|1230456.3.peg.3366"/>
<dbReference type="GO" id="GO:0004252">
    <property type="term" value="F:serine-type endopeptidase activity"/>
    <property type="evidence" value="ECO:0007669"/>
    <property type="project" value="InterPro"/>
</dbReference>
<comment type="similarity">
    <text evidence="1 5">Belongs to the peptidase S8 family.</text>
</comment>
<dbReference type="GO" id="GO:0004553">
    <property type="term" value="F:hydrolase activity, hydrolyzing O-glycosyl compounds"/>
    <property type="evidence" value="ECO:0007669"/>
    <property type="project" value="InterPro"/>
</dbReference>
<evidence type="ECO:0000313" key="8">
    <source>
        <dbReference type="EMBL" id="EMA57008.1"/>
    </source>
</evidence>
<dbReference type="PANTHER" id="PTHR43806:SF11">
    <property type="entry name" value="CEREVISIN-RELATED"/>
    <property type="match status" value="1"/>
</dbReference>
<evidence type="ECO:0000256" key="5">
    <source>
        <dbReference type="PROSITE-ProRule" id="PRU01240"/>
    </source>
</evidence>
<dbReference type="GO" id="GO:0000272">
    <property type="term" value="P:polysaccharide catabolic process"/>
    <property type="evidence" value="ECO:0007669"/>
    <property type="project" value="InterPro"/>
</dbReference>
<proteinExistence type="inferred from homology"/>
<dbReference type="EMBL" id="AOJH01000103">
    <property type="protein sequence ID" value="EMA57008.1"/>
    <property type="molecule type" value="Genomic_DNA"/>
</dbReference>
<gene>
    <name evidence="8" type="ORF">C468_16884</name>
</gene>
<dbReference type="InterPro" id="IPR036439">
    <property type="entry name" value="Dockerin_dom_sf"/>
</dbReference>
<dbReference type="PANTHER" id="PTHR43806">
    <property type="entry name" value="PEPTIDASE S8"/>
    <property type="match status" value="1"/>
</dbReference>
<accession>M0NHH2</accession>
<evidence type="ECO:0000313" key="9">
    <source>
        <dbReference type="Proteomes" id="UP000011546"/>
    </source>
</evidence>
<reference evidence="8 9" key="1">
    <citation type="journal article" date="2014" name="PLoS Genet.">
        <title>Phylogenetically driven sequencing of extremely halophilic archaea reveals strategies for static and dynamic osmo-response.</title>
        <authorList>
            <person name="Becker E.A."/>
            <person name="Seitzer P.M."/>
            <person name="Tritt A."/>
            <person name="Larsen D."/>
            <person name="Krusor M."/>
            <person name="Yao A.I."/>
            <person name="Wu D."/>
            <person name="Madern D."/>
            <person name="Eisen J.A."/>
            <person name="Darling A.E."/>
            <person name="Facciotti M.T."/>
        </authorList>
    </citation>
    <scope>NUCLEOTIDE SEQUENCE [LARGE SCALE GENOMIC DNA]</scope>
    <source>
        <strain evidence="8 9">JCM 14978</strain>
    </source>
</reference>
<sequence length="468" mass="48906">MNSAGNQRQNHYEAQFSDTTNNSFHNFPETGDGNWLNSGDQITAGTPLQISLTWDRWPTTAADYDLGVYRANSSGSDDLVASSTRRQTGAEEPVEIISSTAPTDGRYYVAVRNADAPGSETLELFVVSGGPFGVQTPESSLTAPAAGRNITTVAASNWDQTETTYYSSMGPTNDGRIGVDVTGPTAVTNSVYGTYAGTSASAPHVGGVAALLTSKHPVLRGSELRTLIRHSGGASSPTLAAGYGPTNAVRAADRADKITAIGMTPSPARSKLNQTETTNVTVTVNNTRGIANYTLSVTTENASRIPIENVTTVSTPANTNTTISTNQSSATTTVTNASIGANDTVKLGTITVRGNQSGSSNLTVTVSNISTTAGYQYQPKSLTNKQTISISDQLPDITGNGLSPTDPDGDGTFEDINGDGRASISDVQALFSARSHDAVRKNPSAFDFNGDGAVSISDVQRLFVLLQR</sequence>
<dbReference type="Gene3D" id="3.40.50.200">
    <property type="entry name" value="Peptidase S8/S53 domain"/>
    <property type="match status" value="1"/>
</dbReference>
<dbReference type="Pfam" id="PF00404">
    <property type="entry name" value="Dockerin_1"/>
    <property type="match status" value="1"/>
</dbReference>
<dbReference type="Pfam" id="PF00082">
    <property type="entry name" value="Peptidase_S8"/>
    <property type="match status" value="1"/>
</dbReference>